<protein>
    <submittedName>
        <fullName evidence="1">Uncharacterized protein</fullName>
    </submittedName>
</protein>
<name>A0A6A4CJ02_9STRA</name>
<gene>
    <name evidence="1" type="ORF">PR003_g24902</name>
</gene>
<sequence length="99" mass="10064">MAMASVCITAPAGACTGSFSADGGRERRAGASLSSVIAAAKVFAQASGSLWWSSPAGPAGESCAAAPGAVSQDFSHQDRRTQRRCNSTRIFTIRSKIGA</sequence>
<evidence type="ECO:0000313" key="2">
    <source>
        <dbReference type="Proteomes" id="UP000434957"/>
    </source>
</evidence>
<accession>A0A6A4CJ02</accession>
<dbReference type="Proteomes" id="UP000434957">
    <property type="component" value="Unassembled WGS sequence"/>
</dbReference>
<evidence type="ECO:0000313" key="1">
    <source>
        <dbReference type="EMBL" id="KAE9291917.1"/>
    </source>
</evidence>
<reference evidence="1 2" key="1">
    <citation type="submission" date="2018-08" db="EMBL/GenBank/DDBJ databases">
        <title>Genomic investigation of the strawberry pathogen Phytophthora fragariae indicates pathogenicity is determined by transcriptional variation in three key races.</title>
        <authorList>
            <person name="Adams T.M."/>
            <person name="Armitage A.D."/>
            <person name="Sobczyk M.K."/>
            <person name="Bates H.J."/>
            <person name="Dunwell J.M."/>
            <person name="Nellist C.F."/>
            <person name="Harrison R.J."/>
        </authorList>
    </citation>
    <scope>NUCLEOTIDE SEQUENCE [LARGE SCALE GENOMIC DNA]</scope>
    <source>
        <strain evidence="1 2">SCRP333</strain>
    </source>
</reference>
<organism evidence="1 2">
    <name type="scientific">Phytophthora rubi</name>
    <dbReference type="NCBI Taxonomy" id="129364"/>
    <lineage>
        <taxon>Eukaryota</taxon>
        <taxon>Sar</taxon>
        <taxon>Stramenopiles</taxon>
        <taxon>Oomycota</taxon>
        <taxon>Peronosporomycetes</taxon>
        <taxon>Peronosporales</taxon>
        <taxon>Peronosporaceae</taxon>
        <taxon>Phytophthora</taxon>
    </lineage>
</organism>
<dbReference type="EMBL" id="QXFT01002884">
    <property type="protein sequence ID" value="KAE9291917.1"/>
    <property type="molecule type" value="Genomic_DNA"/>
</dbReference>
<proteinExistence type="predicted"/>
<comment type="caution">
    <text evidence="1">The sequence shown here is derived from an EMBL/GenBank/DDBJ whole genome shotgun (WGS) entry which is preliminary data.</text>
</comment>
<dbReference type="AlphaFoldDB" id="A0A6A4CJ02"/>
<keyword evidence="2" id="KW-1185">Reference proteome</keyword>